<evidence type="ECO:0008006" key="4">
    <source>
        <dbReference type="Google" id="ProtNLM"/>
    </source>
</evidence>
<dbReference type="Proteomes" id="UP001501578">
    <property type="component" value="Unassembled WGS sequence"/>
</dbReference>
<dbReference type="EMBL" id="BAAAHQ010000025">
    <property type="protein sequence ID" value="GAA0939866.1"/>
    <property type="molecule type" value="Genomic_DNA"/>
</dbReference>
<keyword evidence="1" id="KW-0472">Membrane</keyword>
<organism evidence="2 3">
    <name type="scientific">Nonomuraea longicatena</name>
    <dbReference type="NCBI Taxonomy" id="83682"/>
    <lineage>
        <taxon>Bacteria</taxon>
        <taxon>Bacillati</taxon>
        <taxon>Actinomycetota</taxon>
        <taxon>Actinomycetes</taxon>
        <taxon>Streptosporangiales</taxon>
        <taxon>Streptosporangiaceae</taxon>
        <taxon>Nonomuraea</taxon>
    </lineage>
</organism>
<name>A0ABN1QAE7_9ACTN</name>
<keyword evidence="1" id="KW-1133">Transmembrane helix</keyword>
<accession>A0ABN1QAE7</accession>
<keyword evidence="3" id="KW-1185">Reference proteome</keyword>
<gene>
    <name evidence="2" type="ORF">GCM10009560_50880</name>
</gene>
<dbReference type="RefSeq" id="WP_343952530.1">
    <property type="nucleotide sequence ID" value="NZ_BAAAHQ010000025.1"/>
</dbReference>
<feature type="transmembrane region" description="Helical" evidence="1">
    <location>
        <begin position="115"/>
        <end position="135"/>
    </location>
</feature>
<proteinExistence type="predicted"/>
<evidence type="ECO:0000256" key="1">
    <source>
        <dbReference type="SAM" id="Phobius"/>
    </source>
</evidence>
<reference evidence="2 3" key="1">
    <citation type="journal article" date="2019" name="Int. J. Syst. Evol. Microbiol.">
        <title>The Global Catalogue of Microorganisms (GCM) 10K type strain sequencing project: providing services to taxonomists for standard genome sequencing and annotation.</title>
        <authorList>
            <consortium name="The Broad Institute Genomics Platform"/>
            <consortium name="The Broad Institute Genome Sequencing Center for Infectious Disease"/>
            <person name="Wu L."/>
            <person name="Ma J."/>
        </authorList>
    </citation>
    <scope>NUCLEOTIDE SEQUENCE [LARGE SCALE GENOMIC DNA]</scope>
    <source>
        <strain evidence="2 3">JCM 11136</strain>
    </source>
</reference>
<protein>
    <recommendedName>
        <fullName evidence="4">DUF2269 domain-containing protein</fullName>
    </recommendedName>
</protein>
<feature type="transmembrane region" description="Helical" evidence="1">
    <location>
        <begin position="78"/>
        <end position="103"/>
    </location>
</feature>
<keyword evidence="1" id="KW-0812">Transmembrane</keyword>
<comment type="caution">
    <text evidence="2">The sequence shown here is derived from an EMBL/GenBank/DDBJ whole genome shotgun (WGS) entry which is preliminary data.</text>
</comment>
<evidence type="ECO:0000313" key="2">
    <source>
        <dbReference type="EMBL" id="GAA0939866.1"/>
    </source>
</evidence>
<feature type="transmembrane region" description="Helical" evidence="1">
    <location>
        <begin position="12"/>
        <end position="33"/>
    </location>
</feature>
<feature type="transmembrane region" description="Helical" evidence="1">
    <location>
        <begin position="45"/>
        <end position="66"/>
    </location>
</feature>
<sequence>MTMPPRLRKLALTLHVAVSVGWIGAVAAFLALALTRDAYPAMAAITQYVIVPLAVASLVTGLVQAVGTPWGLLRHYWVVVKLAFTAVATLVLLVQVGPITAVAHGSGGQAARLSLALHACGGLLVLVTSLVLSVFKPRGRLTRGPAREQAAPAPLPPP</sequence>
<evidence type="ECO:0000313" key="3">
    <source>
        <dbReference type="Proteomes" id="UP001501578"/>
    </source>
</evidence>